<evidence type="ECO:0000256" key="1">
    <source>
        <dbReference type="SAM" id="SignalP"/>
    </source>
</evidence>
<protein>
    <submittedName>
        <fullName evidence="2">Uncharacterized protein</fullName>
    </submittedName>
</protein>
<proteinExistence type="predicted"/>
<name>J5J965_BEAB2</name>
<dbReference type="OrthoDB" id="10300253at2759"/>
<keyword evidence="1" id="KW-0732">Signal</keyword>
<reference evidence="2 3" key="1">
    <citation type="journal article" date="2012" name="Sci. Rep.">
        <title>Genomic perspectives on the evolution of fungal entomopathogenicity in Beauveria bassiana.</title>
        <authorList>
            <person name="Xiao G."/>
            <person name="Ying S.H."/>
            <person name="Zheng P."/>
            <person name="Wang Z.L."/>
            <person name="Zhang S."/>
            <person name="Xie X.Q."/>
            <person name="Shang Y."/>
            <person name="St Leger R.J."/>
            <person name="Zhao G.P."/>
            <person name="Wang C."/>
            <person name="Feng M.G."/>
        </authorList>
    </citation>
    <scope>NUCLEOTIDE SEQUENCE [LARGE SCALE GENOMIC DNA]</scope>
    <source>
        <strain evidence="2 3">ARSEF 2860</strain>
    </source>
</reference>
<dbReference type="RefSeq" id="XP_008601534.1">
    <property type="nucleotide sequence ID" value="XM_008603312.1"/>
</dbReference>
<evidence type="ECO:0000313" key="3">
    <source>
        <dbReference type="Proteomes" id="UP000002762"/>
    </source>
</evidence>
<dbReference type="InParanoid" id="J5J965"/>
<sequence length="90" mass="9489">MRIGFTVVAIAAALPAVLASYWDGSSCTYEGPEQKTICDGAKTAILYCNPDGHWRNGHTCHGGCCRISAPPFHGQAGNAHIALSAVKNEM</sequence>
<gene>
    <name evidence="2" type="ORF">BBA_08215</name>
</gene>
<accession>J5J965</accession>
<feature type="signal peptide" evidence="1">
    <location>
        <begin position="1"/>
        <end position="19"/>
    </location>
</feature>
<dbReference type="Proteomes" id="UP000002762">
    <property type="component" value="Unassembled WGS sequence"/>
</dbReference>
<dbReference type="EMBL" id="JH725181">
    <property type="protein sequence ID" value="EJP62828.1"/>
    <property type="molecule type" value="Genomic_DNA"/>
</dbReference>
<organism evidence="2 3">
    <name type="scientific">Beauveria bassiana (strain ARSEF 2860)</name>
    <name type="common">White muscardine disease fungus</name>
    <name type="synonym">Tritirachium shiotae</name>
    <dbReference type="NCBI Taxonomy" id="655819"/>
    <lineage>
        <taxon>Eukaryota</taxon>
        <taxon>Fungi</taxon>
        <taxon>Dikarya</taxon>
        <taxon>Ascomycota</taxon>
        <taxon>Pezizomycotina</taxon>
        <taxon>Sordariomycetes</taxon>
        <taxon>Hypocreomycetidae</taxon>
        <taxon>Hypocreales</taxon>
        <taxon>Cordycipitaceae</taxon>
        <taxon>Beauveria</taxon>
    </lineage>
</organism>
<evidence type="ECO:0000313" key="2">
    <source>
        <dbReference type="EMBL" id="EJP62828.1"/>
    </source>
</evidence>
<feature type="chain" id="PRO_5003784440" evidence="1">
    <location>
        <begin position="20"/>
        <end position="90"/>
    </location>
</feature>
<keyword evidence="3" id="KW-1185">Reference proteome</keyword>
<dbReference type="GeneID" id="19891227"/>
<dbReference type="AlphaFoldDB" id="J5J965"/>
<dbReference type="HOGENOM" id="CLU_2542240_0_0_1"/>